<evidence type="ECO:0000256" key="1">
    <source>
        <dbReference type="SAM" id="Phobius"/>
    </source>
</evidence>
<gene>
    <name evidence="2" type="ORF">COCC4DRAFT_205842</name>
</gene>
<evidence type="ECO:0000313" key="3">
    <source>
        <dbReference type="Proteomes" id="UP000012338"/>
    </source>
</evidence>
<accession>N4WJG7</accession>
<name>N4WJG7_COCH4</name>
<dbReference type="HOGENOM" id="CLU_3074162_0_0_1"/>
<keyword evidence="1" id="KW-0812">Transmembrane</keyword>
<evidence type="ECO:0000313" key="2">
    <source>
        <dbReference type="EMBL" id="ENI00464.1"/>
    </source>
</evidence>
<reference evidence="3" key="2">
    <citation type="journal article" date="2013" name="PLoS Genet.">
        <title>Comparative genome structure, secondary metabolite, and effector coding capacity across Cochliobolus pathogens.</title>
        <authorList>
            <person name="Condon B.J."/>
            <person name="Leng Y."/>
            <person name="Wu D."/>
            <person name="Bushley K.E."/>
            <person name="Ohm R.A."/>
            <person name="Otillar R."/>
            <person name="Martin J."/>
            <person name="Schackwitz W."/>
            <person name="Grimwood J."/>
            <person name="MohdZainudin N."/>
            <person name="Xue C."/>
            <person name="Wang R."/>
            <person name="Manning V.A."/>
            <person name="Dhillon B."/>
            <person name="Tu Z.J."/>
            <person name="Steffenson B.J."/>
            <person name="Salamov A."/>
            <person name="Sun H."/>
            <person name="Lowry S."/>
            <person name="LaButti K."/>
            <person name="Han J."/>
            <person name="Copeland A."/>
            <person name="Lindquist E."/>
            <person name="Barry K."/>
            <person name="Schmutz J."/>
            <person name="Baker S.E."/>
            <person name="Ciuffetti L.M."/>
            <person name="Grigoriev I.V."/>
            <person name="Zhong S."/>
            <person name="Turgeon B.G."/>
        </authorList>
    </citation>
    <scope>NUCLEOTIDE SEQUENCE [LARGE SCALE GENOMIC DNA]</scope>
    <source>
        <strain evidence="3">C4 / ATCC 48331 / race T</strain>
    </source>
</reference>
<organism evidence="2 3">
    <name type="scientific">Cochliobolus heterostrophus (strain C4 / ATCC 48331 / race T)</name>
    <name type="common">Southern corn leaf blight fungus</name>
    <name type="synonym">Bipolaris maydis</name>
    <dbReference type="NCBI Taxonomy" id="665024"/>
    <lineage>
        <taxon>Eukaryota</taxon>
        <taxon>Fungi</taxon>
        <taxon>Dikarya</taxon>
        <taxon>Ascomycota</taxon>
        <taxon>Pezizomycotina</taxon>
        <taxon>Dothideomycetes</taxon>
        <taxon>Pleosporomycetidae</taxon>
        <taxon>Pleosporales</taxon>
        <taxon>Pleosporineae</taxon>
        <taxon>Pleosporaceae</taxon>
        <taxon>Bipolaris</taxon>
    </lineage>
</organism>
<sequence length="59" mass="6449">RLSWIAHNAFFLNLVSLCLSLAALRRFSYGLLNTAPKIPGPTPISTLAFCVWSSDGRSP</sequence>
<dbReference type="AlphaFoldDB" id="N4WJG7"/>
<keyword evidence="1" id="KW-0472">Membrane</keyword>
<dbReference type="Proteomes" id="UP000012338">
    <property type="component" value="Unassembled WGS sequence"/>
</dbReference>
<feature type="transmembrane region" description="Helical" evidence="1">
    <location>
        <begin position="6"/>
        <end position="24"/>
    </location>
</feature>
<keyword evidence="1" id="KW-1133">Transmembrane helix</keyword>
<dbReference type="EMBL" id="KB733474">
    <property type="protein sequence ID" value="ENI00464.1"/>
    <property type="molecule type" value="Genomic_DNA"/>
</dbReference>
<protein>
    <submittedName>
        <fullName evidence="2">Uncharacterized protein</fullName>
    </submittedName>
</protein>
<proteinExistence type="predicted"/>
<reference evidence="2 3" key="1">
    <citation type="journal article" date="2012" name="PLoS Pathog.">
        <title>Diverse lifestyles and strategies of plant pathogenesis encoded in the genomes of eighteen Dothideomycetes fungi.</title>
        <authorList>
            <person name="Ohm R.A."/>
            <person name="Feau N."/>
            <person name="Henrissat B."/>
            <person name="Schoch C.L."/>
            <person name="Horwitz B.A."/>
            <person name="Barry K.W."/>
            <person name="Condon B.J."/>
            <person name="Copeland A.C."/>
            <person name="Dhillon B."/>
            <person name="Glaser F."/>
            <person name="Hesse C.N."/>
            <person name="Kosti I."/>
            <person name="LaButti K."/>
            <person name="Lindquist E.A."/>
            <person name="Lucas S."/>
            <person name="Salamov A.A."/>
            <person name="Bradshaw R.E."/>
            <person name="Ciuffetti L."/>
            <person name="Hamelin R.C."/>
            <person name="Kema G.H.J."/>
            <person name="Lawrence C."/>
            <person name="Scott J.A."/>
            <person name="Spatafora J.W."/>
            <person name="Turgeon B.G."/>
            <person name="de Wit P.J.G.M."/>
            <person name="Zhong S."/>
            <person name="Goodwin S.B."/>
            <person name="Grigoriev I.V."/>
        </authorList>
    </citation>
    <scope>NUCLEOTIDE SEQUENCE [LARGE SCALE GENOMIC DNA]</scope>
    <source>
        <strain evidence="3">C4 / ATCC 48331 / race T</strain>
    </source>
</reference>
<keyword evidence="3" id="KW-1185">Reference proteome</keyword>
<feature type="non-terminal residue" evidence="2">
    <location>
        <position position="1"/>
    </location>
</feature>